<accession>A0A1S3TV45</accession>
<protein>
    <submittedName>
        <fullName evidence="3">Uncharacterized protein LOC106759124</fullName>
    </submittedName>
</protein>
<feature type="coiled-coil region" evidence="1">
    <location>
        <begin position="25"/>
        <end position="76"/>
    </location>
</feature>
<proteinExistence type="predicted"/>
<evidence type="ECO:0000313" key="2">
    <source>
        <dbReference type="Proteomes" id="UP000087766"/>
    </source>
</evidence>
<name>A0A1S3TV45_VIGRR</name>
<dbReference type="GeneID" id="106759124"/>
<reference evidence="2" key="1">
    <citation type="journal article" date="2014" name="Nat. Commun.">
        <title>Genome sequence of mungbean and insights into evolution within Vigna species.</title>
        <authorList>
            <person name="Kang Y.J."/>
            <person name="Kim S.K."/>
            <person name="Kim M.Y."/>
            <person name="Lestari P."/>
            <person name="Kim K.H."/>
            <person name="Ha B.K."/>
            <person name="Jun T.H."/>
            <person name="Hwang W.J."/>
            <person name="Lee T."/>
            <person name="Lee J."/>
            <person name="Shim S."/>
            <person name="Yoon M.Y."/>
            <person name="Jang Y.E."/>
            <person name="Han K.S."/>
            <person name="Taeprayoon P."/>
            <person name="Yoon N."/>
            <person name="Somta P."/>
            <person name="Tanya P."/>
            <person name="Kim K.S."/>
            <person name="Gwag J.G."/>
            <person name="Moon J.K."/>
            <person name="Lee Y.H."/>
            <person name="Park B.S."/>
            <person name="Bombarely A."/>
            <person name="Doyle J.J."/>
            <person name="Jackson S.A."/>
            <person name="Schafleitner R."/>
            <person name="Srinives P."/>
            <person name="Varshney R.K."/>
            <person name="Lee S.H."/>
        </authorList>
    </citation>
    <scope>NUCLEOTIDE SEQUENCE [LARGE SCALE GENOMIC DNA]</scope>
    <source>
        <strain evidence="2">cv. VC1973A</strain>
    </source>
</reference>
<gene>
    <name evidence="3" type="primary">LOC106759124</name>
</gene>
<dbReference type="Proteomes" id="UP000087766">
    <property type="component" value="Chromosome 4"/>
</dbReference>
<dbReference type="RefSeq" id="XP_014497615.2">
    <property type="nucleotide sequence ID" value="XM_014642129.2"/>
</dbReference>
<reference evidence="3" key="2">
    <citation type="submission" date="2025-08" db="UniProtKB">
        <authorList>
            <consortium name="RefSeq"/>
        </authorList>
    </citation>
    <scope>IDENTIFICATION</scope>
    <source>
        <tissue evidence="3">Leaf</tissue>
    </source>
</reference>
<keyword evidence="2" id="KW-1185">Reference proteome</keyword>
<dbReference type="OrthoDB" id="1435327at2759"/>
<keyword evidence="1" id="KW-0175">Coiled coil</keyword>
<evidence type="ECO:0000313" key="3">
    <source>
        <dbReference type="RefSeq" id="XP_014497615.2"/>
    </source>
</evidence>
<dbReference type="KEGG" id="vra:106759124"/>
<organism evidence="2 3">
    <name type="scientific">Vigna radiata var. radiata</name>
    <name type="common">Mung bean</name>
    <name type="synonym">Phaseolus aureus</name>
    <dbReference type="NCBI Taxonomy" id="3916"/>
    <lineage>
        <taxon>Eukaryota</taxon>
        <taxon>Viridiplantae</taxon>
        <taxon>Streptophyta</taxon>
        <taxon>Embryophyta</taxon>
        <taxon>Tracheophyta</taxon>
        <taxon>Spermatophyta</taxon>
        <taxon>Magnoliopsida</taxon>
        <taxon>eudicotyledons</taxon>
        <taxon>Gunneridae</taxon>
        <taxon>Pentapetalae</taxon>
        <taxon>rosids</taxon>
        <taxon>fabids</taxon>
        <taxon>Fabales</taxon>
        <taxon>Fabaceae</taxon>
        <taxon>Papilionoideae</taxon>
        <taxon>50 kb inversion clade</taxon>
        <taxon>NPAAA clade</taxon>
        <taxon>indigoferoid/millettioid clade</taxon>
        <taxon>Phaseoleae</taxon>
        <taxon>Vigna</taxon>
    </lineage>
</organism>
<sequence length="187" mass="21817">MKSSMVNSKLFFFTLLISFLFIMFALHKQRQLEQLKSRVSLLESNIENREHELRNKETFEKEIASLKDRVDSIRLQDKSDIGQCGTNDQLKEERIPNVKPLFDFLTSRTLEAYHVCKKTLLSLLVKFLKSAIPFMQKLYLSAMPCFDQTVSVVKIFLAYSRKIITFLFNILNERLNDLLQENVEGAA</sequence>
<evidence type="ECO:0000256" key="1">
    <source>
        <dbReference type="SAM" id="Coils"/>
    </source>
</evidence>
<dbReference type="AlphaFoldDB" id="A0A1S3TV45"/>